<keyword evidence="4 10" id="KW-0479">Metal-binding</keyword>
<dbReference type="FunFam" id="3.60.21.10:FF:000143">
    <property type="entry name" value="Acid sphingomyelinase-like phosphodiesterase"/>
    <property type="match status" value="1"/>
</dbReference>
<evidence type="ECO:0000256" key="1">
    <source>
        <dbReference type="ARBA" id="ARBA00004613"/>
    </source>
</evidence>
<keyword evidence="9" id="KW-0325">Glycoprotein</keyword>
<evidence type="ECO:0000256" key="2">
    <source>
        <dbReference type="ARBA" id="ARBA00008234"/>
    </source>
</evidence>
<proteinExistence type="inferred from homology"/>
<organism evidence="14 15">
    <name type="scientific">Eptatretus burgeri</name>
    <name type="common">Inshore hagfish</name>
    <dbReference type="NCBI Taxonomy" id="7764"/>
    <lineage>
        <taxon>Eukaryota</taxon>
        <taxon>Metazoa</taxon>
        <taxon>Chordata</taxon>
        <taxon>Craniata</taxon>
        <taxon>Vertebrata</taxon>
        <taxon>Cyclostomata</taxon>
        <taxon>Myxini</taxon>
        <taxon>Myxiniformes</taxon>
        <taxon>Myxinidae</taxon>
        <taxon>Eptatretinae</taxon>
        <taxon>Eptatretus</taxon>
    </lineage>
</organism>
<dbReference type="CDD" id="cd00842">
    <property type="entry name" value="MPP_ASMase"/>
    <property type="match status" value="1"/>
</dbReference>
<keyword evidence="5 10" id="KW-0732">Signal</keyword>
<feature type="chain" id="PRO_5044536392" description="Acid sphingomyelinase-like phosphodiesterase" evidence="10">
    <location>
        <begin position="20"/>
        <end position="451"/>
    </location>
</feature>
<dbReference type="InterPro" id="IPR017064">
    <property type="entry name" value="ASM-like_Pdiesterase_prd"/>
</dbReference>
<dbReference type="Pfam" id="PF00149">
    <property type="entry name" value="Metallophos"/>
    <property type="match status" value="1"/>
</dbReference>
<evidence type="ECO:0000256" key="4">
    <source>
        <dbReference type="ARBA" id="ARBA00022723"/>
    </source>
</evidence>
<dbReference type="Gene3D" id="3.60.21.10">
    <property type="match status" value="1"/>
</dbReference>
<evidence type="ECO:0000259" key="12">
    <source>
        <dbReference type="Pfam" id="PF00149"/>
    </source>
</evidence>
<evidence type="ECO:0000256" key="5">
    <source>
        <dbReference type="ARBA" id="ARBA00022729"/>
    </source>
</evidence>
<dbReference type="Ensembl" id="ENSEBUT00000028502.1">
    <property type="protein sequence ID" value="ENSEBUP00000027926.1"/>
    <property type="gene ID" value="ENSEBUG00000017063.1"/>
</dbReference>
<accession>A0A8C4RB49</accession>
<dbReference type="GO" id="GO:0046872">
    <property type="term" value="F:metal ion binding"/>
    <property type="evidence" value="ECO:0007669"/>
    <property type="project" value="UniProtKB-KW"/>
</dbReference>
<feature type="domain" description="Calcineurin-like phosphoesterase" evidence="12">
    <location>
        <begin position="23"/>
        <end position="279"/>
    </location>
</feature>
<evidence type="ECO:0000256" key="11">
    <source>
        <dbReference type="PIRSR" id="PIRSR036767-51"/>
    </source>
</evidence>
<feature type="binding site" evidence="11">
    <location>
        <position position="276"/>
    </location>
    <ligand>
        <name>Zn(2+)</name>
        <dbReference type="ChEBI" id="CHEBI:29105"/>
        <label>2</label>
    </ligand>
</feature>
<feature type="binding site" evidence="11">
    <location>
        <position position="134"/>
    </location>
    <ligand>
        <name>Zn(2+)</name>
        <dbReference type="ChEBI" id="CHEBI:29105"/>
        <label>2</label>
    </ligand>
</feature>
<feature type="domain" description="Sphingomyelin phosphodiesterase C-terminal" evidence="13">
    <location>
        <begin position="292"/>
        <end position="428"/>
    </location>
</feature>
<evidence type="ECO:0000313" key="15">
    <source>
        <dbReference type="Proteomes" id="UP000694388"/>
    </source>
</evidence>
<dbReference type="Pfam" id="PF19272">
    <property type="entry name" value="ASMase_C"/>
    <property type="match status" value="1"/>
</dbReference>
<keyword evidence="8" id="KW-1015">Disulfide bond</keyword>
<dbReference type="Proteomes" id="UP000694388">
    <property type="component" value="Unplaced"/>
</dbReference>
<feature type="binding site" evidence="11">
    <location>
        <position position="93"/>
    </location>
    <ligand>
        <name>Zn(2+)</name>
        <dbReference type="ChEBI" id="CHEBI:29105"/>
        <label>1</label>
    </ligand>
</feature>
<dbReference type="InterPro" id="IPR041805">
    <property type="entry name" value="ASMase/PPN1_MPP"/>
</dbReference>
<evidence type="ECO:0000256" key="7">
    <source>
        <dbReference type="ARBA" id="ARBA00022833"/>
    </source>
</evidence>
<evidence type="ECO:0000256" key="3">
    <source>
        <dbReference type="ARBA" id="ARBA00022525"/>
    </source>
</evidence>
<dbReference type="SUPFAM" id="SSF56300">
    <property type="entry name" value="Metallo-dependent phosphatases"/>
    <property type="match status" value="1"/>
</dbReference>
<dbReference type="Ensembl" id="ENSEBUT00000028503.1">
    <property type="protein sequence ID" value="ENSEBUP00000027927.1"/>
    <property type="gene ID" value="ENSEBUG00000017063.1"/>
</dbReference>
<keyword evidence="3 10" id="KW-0964">Secreted</keyword>
<sequence>MRRLLAVLIVCFLAHGVELQSGKFWHITDQHWDPDYNASAKPDQVCPSSSIPVPSAGFWGDYLCDSPWVLINSSLQAMKQILPNPDFIIWTGDDTPHVSDDDTTEDIVLMIIQNVTEIISSTFPGVQVYPALGNHDYYPTNQLPPNTSHIYNAVAKMWSEWLQNSSQQTFQEGGYYTETIKGQSGHRIVSLNTNLYYKSNKQTGDLEDPAEQFEWLEKILKNASAENEKVYIIGHVPPGFFEKLRNEYWFRKNFNKHYIDVIQKYHEVISGQFFGHHHTDSFRIFYNSDTAISAMFIAPAVTPWKSTLPGVKNGSNNPGIRIFEYNSITLELQDVVTYYFNLSAANLNSPEWVEEYRFTTSYGVPNITLGSLTSAVKSFCTNRSLFQTYYTYNSVSYDLETCNERCQTDHYCAITQLSHEGYAVCVSGAARPYRRPIILTLILLCVHYIVT</sequence>
<dbReference type="GO" id="GO:0005615">
    <property type="term" value="C:extracellular space"/>
    <property type="evidence" value="ECO:0007669"/>
    <property type="project" value="UniProtKB-UniRule"/>
</dbReference>
<evidence type="ECO:0000313" key="14">
    <source>
        <dbReference type="Ensembl" id="ENSEBUP00000027927.1"/>
    </source>
</evidence>
<dbReference type="GeneTree" id="ENSGT00950000183182"/>
<keyword evidence="6 10" id="KW-0378">Hydrolase</keyword>
<feature type="binding site" evidence="11">
    <location>
        <position position="235"/>
    </location>
    <ligand>
        <name>Zn(2+)</name>
        <dbReference type="ChEBI" id="CHEBI:29105"/>
        <label>2</label>
    </ligand>
</feature>
<dbReference type="GO" id="GO:0004767">
    <property type="term" value="F:sphingomyelin phosphodiesterase activity"/>
    <property type="evidence" value="ECO:0007669"/>
    <property type="project" value="InterPro"/>
</dbReference>
<dbReference type="PANTHER" id="PTHR10340">
    <property type="entry name" value="SPHINGOMYELIN PHOSPHODIESTERASE"/>
    <property type="match status" value="1"/>
</dbReference>
<comment type="similarity">
    <text evidence="2 10">Belongs to the acid sphingomyelinase family.</text>
</comment>
<dbReference type="PIRSF" id="PIRSF036767">
    <property type="entry name" value="ASM-like_PDE"/>
    <property type="match status" value="1"/>
</dbReference>
<evidence type="ECO:0000256" key="6">
    <source>
        <dbReference type="ARBA" id="ARBA00022801"/>
    </source>
</evidence>
<name>A0A8C4RB49_EPTBU</name>
<dbReference type="InterPro" id="IPR004843">
    <property type="entry name" value="Calcineurin-like_PHP"/>
</dbReference>
<reference evidence="14" key="1">
    <citation type="submission" date="2025-05" db="UniProtKB">
        <authorList>
            <consortium name="Ensembl"/>
        </authorList>
    </citation>
    <scope>IDENTIFICATION</scope>
</reference>
<feature type="binding site" evidence="11">
    <location>
        <position position="278"/>
    </location>
    <ligand>
        <name>Zn(2+)</name>
        <dbReference type="ChEBI" id="CHEBI:29105"/>
        <label>1</label>
    </ligand>
</feature>
<dbReference type="GO" id="GO:0006685">
    <property type="term" value="P:sphingomyelin catabolic process"/>
    <property type="evidence" value="ECO:0007669"/>
    <property type="project" value="InterPro"/>
</dbReference>
<dbReference type="GO" id="GO:0016020">
    <property type="term" value="C:membrane"/>
    <property type="evidence" value="ECO:0007669"/>
    <property type="project" value="GOC"/>
</dbReference>
<dbReference type="AlphaFoldDB" id="A0A8C4RB49"/>
<evidence type="ECO:0000256" key="9">
    <source>
        <dbReference type="ARBA" id="ARBA00023180"/>
    </source>
</evidence>
<dbReference type="PANTHER" id="PTHR10340:SF25">
    <property type="entry name" value="ACID SPHINGOMYELINASE-LIKE PHOSPHODIESTERASE 3B"/>
    <property type="match status" value="1"/>
</dbReference>
<feature type="binding site" evidence="11">
    <location>
        <position position="93"/>
    </location>
    <ligand>
        <name>Zn(2+)</name>
        <dbReference type="ChEBI" id="CHEBI:29105"/>
        <label>2</label>
    </ligand>
</feature>
<comment type="subcellular location">
    <subcellularLocation>
        <location evidence="1">Secreted</location>
    </subcellularLocation>
</comment>
<keyword evidence="15" id="KW-1185">Reference proteome</keyword>
<dbReference type="InterPro" id="IPR045473">
    <property type="entry name" value="ASM_C"/>
</dbReference>
<dbReference type="InterPro" id="IPR029052">
    <property type="entry name" value="Metallo-depent_PP-like"/>
</dbReference>
<feature type="binding site" evidence="11">
    <location>
        <position position="31"/>
    </location>
    <ligand>
        <name>Zn(2+)</name>
        <dbReference type="ChEBI" id="CHEBI:29105"/>
        <label>1</label>
    </ligand>
</feature>
<evidence type="ECO:0000256" key="8">
    <source>
        <dbReference type="ARBA" id="ARBA00023157"/>
    </source>
</evidence>
<keyword evidence="7 10" id="KW-0862">Zinc</keyword>
<feature type="signal peptide" evidence="10">
    <location>
        <begin position="1"/>
        <end position="19"/>
    </location>
</feature>
<feature type="binding site" evidence="11">
    <location>
        <position position="29"/>
    </location>
    <ligand>
        <name>Zn(2+)</name>
        <dbReference type="ChEBI" id="CHEBI:29105"/>
        <label>1</label>
    </ligand>
</feature>
<protein>
    <recommendedName>
        <fullName evidence="10">Acid sphingomyelinase-like phosphodiesterase</fullName>
    </recommendedName>
</protein>
<evidence type="ECO:0000256" key="10">
    <source>
        <dbReference type="PIRNR" id="PIRNR036767"/>
    </source>
</evidence>
<dbReference type="OMA" id="GNFWHIT"/>
<evidence type="ECO:0000259" key="13">
    <source>
        <dbReference type="Pfam" id="PF19272"/>
    </source>
</evidence>
<comment type="cofactor">
    <cofactor evidence="11">
        <name>Zn(2+)</name>
        <dbReference type="ChEBI" id="CHEBI:29105"/>
    </cofactor>
    <text evidence="11">Binds 2 Zn(2+) per subunit.</text>
</comment>